<evidence type="ECO:0000313" key="2">
    <source>
        <dbReference type="EMBL" id="WZW98839.1"/>
    </source>
</evidence>
<dbReference type="RefSeq" id="WP_232548717.1">
    <property type="nucleotide sequence ID" value="NZ_CP115965.1"/>
</dbReference>
<reference evidence="2 3" key="1">
    <citation type="journal article" date="2023" name="Environ Microbiome">
        <title>A coral-associated actinobacterium mitigates coral bleaching under heat stress.</title>
        <authorList>
            <person name="Li J."/>
            <person name="Zou Y."/>
            <person name="Li Q."/>
            <person name="Zhang J."/>
            <person name="Bourne D.G."/>
            <person name="Lyu Y."/>
            <person name="Liu C."/>
            <person name="Zhang S."/>
        </authorList>
    </citation>
    <scope>NUCLEOTIDE SEQUENCE [LARGE SCALE GENOMIC DNA]</scope>
    <source>
        <strain evidence="2 3">SCSIO 13291</strain>
    </source>
</reference>
<organism evidence="2 3">
    <name type="scientific">Propioniciclava soli</name>
    <dbReference type="NCBI Taxonomy" id="2775081"/>
    <lineage>
        <taxon>Bacteria</taxon>
        <taxon>Bacillati</taxon>
        <taxon>Actinomycetota</taxon>
        <taxon>Actinomycetes</taxon>
        <taxon>Propionibacteriales</taxon>
        <taxon>Propionibacteriaceae</taxon>
        <taxon>Propioniciclava</taxon>
    </lineage>
</organism>
<feature type="domain" description="DUF4440" evidence="1">
    <location>
        <begin position="7"/>
        <end position="113"/>
    </location>
</feature>
<proteinExistence type="predicted"/>
<dbReference type="InterPro" id="IPR027843">
    <property type="entry name" value="DUF4440"/>
</dbReference>
<gene>
    <name evidence="2" type="ORF">PCC79_01110</name>
</gene>
<dbReference type="Proteomes" id="UP001434337">
    <property type="component" value="Chromosome"/>
</dbReference>
<dbReference type="Pfam" id="PF14534">
    <property type="entry name" value="DUF4440"/>
    <property type="match status" value="1"/>
</dbReference>
<name>A0ABZ3C7X8_9ACTN</name>
<accession>A0ABZ3C7X8</accession>
<evidence type="ECO:0000313" key="3">
    <source>
        <dbReference type="Proteomes" id="UP001434337"/>
    </source>
</evidence>
<dbReference type="SUPFAM" id="SSF54427">
    <property type="entry name" value="NTF2-like"/>
    <property type="match status" value="1"/>
</dbReference>
<sequence length="124" mass="13962">MTTQQEIIELSARTWRQMSERDADALAEGVHDDAVFVHMGATMTKDQELEVIRRGDIQYKTVDVESVTVPLLSDHTAVLLTTLRLVAVVGGEEVTNPFVTTEVYVRTDERWQLASLSFTRLLTP</sequence>
<evidence type="ECO:0000259" key="1">
    <source>
        <dbReference type="Pfam" id="PF14534"/>
    </source>
</evidence>
<keyword evidence="3" id="KW-1185">Reference proteome</keyword>
<protein>
    <submittedName>
        <fullName evidence="2">Nuclear transport factor 2 family protein</fullName>
    </submittedName>
</protein>
<dbReference type="Gene3D" id="3.10.450.50">
    <property type="match status" value="1"/>
</dbReference>
<dbReference type="InterPro" id="IPR032710">
    <property type="entry name" value="NTF2-like_dom_sf"/>
</dbReference>
<dbReference type="EMBL" id="CP115965">
    <property type="protein sequence ID" value="WZW98839.1"/>
    <property type="molecule type" value="Genomic_DNA"/>
</dbReference>